<reference evidence="2 3" key="2">
    <citation type="submission" date="2020-07" db="EMBL/GenBank/DDBJ databases">
        <title>Genome assembly of wild tea tree DASZ reveals pedigree and selection history of tea varieties.</title>
        <authorList>
            <person name="Zhang W."/>
        </authorList>
    </citation>
    <scope>NUCLEOTIDE SEQUENCE [LARGE SCALE GENOMIC DNA]</scope>
    <source>
        <strain evidence="3">cv. G240</strain>
        <tissue evidence="2">Leaf</tissue>
    </source>
</reference>
<dbReference type="EMBL" id="JACBKZ010000014">
    <property type="protein sequence ID" value="KAF5932044.1"/>
    <property type="molecule type" value="Genomic_DNA"/>
</dbReference>
<feature type="region of interest" description="Disordered" evidence="1">
    <location>
        <begin position="235"/>
        <end position="289"/>
    </location>
</feature>
<keyword evidence="3" id="KW-1185">Reference proteome</keyword>
<evidence type="ECO:0000313" key="3">
    <source>
        <dbReference type="Proteomes" id="UP000593564"/>
    </source>
</evidence>
<comment type="caution">
    <text evidence="2">The sequence shown here is derived from an EMBL/GenBank/DDBJ whole genome shotgun (WGS) entry which is preliminary data.</text>
</comment>
<name>A0A7J7FYJ0_CAMSI</name>
<evidence type="ECO:0000313" key="2">
    <source>
        <dbReference type="EMBL" id="KAF5932044.1"/>
    </source>
</evidence>
<evidence type="ECO:0008006" key="4">
    <source>
        <dbReference type="Google" id="ProtNLM"/>
    </source>
</evidence>
<sequence>MADDVAHDGAPPEVSPPLSPPVEVEEPAVTETGEAAEGIAADFEAEFAPGHKLEPLPLRIRPFYLSLSHEDSRSYRGYGVVTARDWYYELPPEVHDLVDEVGFGLFCTELSRHMASRALLGALVERWWDITNSFHFSSTGEMTMTPYDFSMITGLGVEDYVAALGDDANWGKGPVPWGLGHVSIPNFTGRPSLSGLAPTEYTEGLLQLVTSLIGMVQKRETLLDLYDIQTRDSEEAVSQHFESESRGDDAGSGSGSGDDAKTGFEARNGDDETDSGLESNSHSDADGDRAHYSAHNMVRPADGIKSIKLRSGSVVETRTLYHYHREPITVSSSMFPVCYKFKYVQHAISVLKIMPLHSMLHSFNCFESGLKPLVGLSMELRHSCLMLSMITLVLWILSIGKISSGTRHRNSRGGCMGCRGRSRPWVHYFNQAVSRDPAFRFKGCVPNMAEPMTGQPFGKPLGKPLANRLGIADGKHNDLSVLMQMQRKEHINNKQSNFKECLSTLPLLIIK</sequence>
<organism evidence="2 3">
    <name type="scientific">Camellia sinensis</name>
    <name type="common">Tea plant</name>
    <name type="synonym">Thea sinensis</name>
    <dbReference type="NCBI Taxonomy" id="4442"/>
    <lineage>
        <taxon>Eukaryota</taxon>
        <taxon>Viridiplantae</taxon>
        <taxon>Streptophyta</taxon>
        <taxon>Embryophyta</taxon>
        <taxon>Tracheophyta</taxon>
        <taxon>Spermatophyta</taxon>
        <taxon>Magnoliopsida</taxon>
        <taxon>eudicotyledons</taxon>
        <taxon>Gunneridae</taxon>
        <taxon>Pentapetalae</taxon>
        <taxon>asterids</taxon>
        <taxon>Ericales</taxon>
        <taxon>Theaceae</taxon>
        <taxon>Camellia</taxon>
    </lineage>
</organism>
<accession>A0A7J7FYJ0</accession>
<dbReference type="Proteomes" id="UP000593564">
    <property type="component" value="Unassembled WGS sequence"/>
</dbReference>
<reference evidence="3" key="1">
    <citation type="journal article" date="2020" name="Nat. Commun.">
        <title>Genome assembly of wild tea tree DASZ reveals pedigree and selection history of tea varieties.</title>
        <authorList>
            <person name="Zhang W."/>
            <person name="Zhang Y."/>
            <person name="Qiu H."/>
            <person name="Guo Y."/>
            <person name="Wan H."/>
            <person name="Zhang X."/>
            <person name="Scossa F."/>
            <person name="Alseekh S."/>
            <person name="Zhang Q."/>
            <person name="Wang P."/>
            <person name="Xu L."/>
            <person name="Schmidt M.H."/>
            <person name="Jia X."/>
            <person name="Li D."/>
            <person name="Zhu A."/>
            <person name="Guo F."/>
            <person name="Chen W."/>
            <person name="Ni D."/>
            <person name="Usadel B."/>
            <person name="Fernie A.R."/>
            <person name="Wen W."/>
        </authorList>
    </citation>
    <scope>NUCLEOTIDE SEQUENCE [LARGE SCALE GENOMIC DNA]</scope>
    <source>
        <strain evidence="3">cv. G240</strain>
    </source>
</reference>
<protein>
    <recommendedName>
        <fullName evidence="4">Aminotransferase-like plant mobile domain-containing protein</fullName>
    </recommendedName>
</protein>
<proteinExistence type="predicted"/>
<feature type="compositionally biased region" description="Basic and acidic residues" evidence="1">
    <location>
        <begin position="258"/>
        <end position="270"/>
    </location>
</feature>
<evidence type="ECO:0000256" key="1">
    <source>
        <dbReference type="SAM" id="MobiDB-lite"/>
    </source>
</evidence>
<feature type="region of interest" description="Disordered" evidence="1">
    <location>
        <begin position="1"/>
        <end position="31"/>
    </location>
</feature>
<dbReference type="AlphaFoldDB" id="A0A7J7FYJ0"/>
<gene>
    <name evidence="2" type="ORF">HYC85_028215</name>
</gene>